<feature type="domain" description="HTH araC/xylS-type" evidence="4">
    <location>
        <begin position="191"/>
        <end position="281"/>
    </location>
</feature>
<evidence type="ECO:0000256" key="1">
    <source>
        <dbReference type="ARBA" id="ARBA00023015"/>
    </source>
</evidence>
<proteinExistence type="predicted"/>
<dbReference type="InterPro" id="IPR003313">
    <property type="entry name" value="AraC-bd"/>
</dbReference>
<accession>A0A098M9L0</accession>
<comment type="caution">
    <text evidence="5">The sequence shown here is derived from an EMBL/GenBank/DDBJ whole genome shotgun (WGS) entry which is preliminary data.</text>
</comment>
<evidence type="ECO:0000259" key="4">
    <source>
        <dbReference type="PROSITE" id="PS01124"/>
    </source>
</evidence>
<dbReference type="Pfam" id="PF12833">
    <property type="entry name" value="HTH_18"/>
    <property type="match status" value="1"/>
</dbReference>
<dbReference type="InterPro" id="IPR018060">
    <property type="entry name" value="HTH_AraC"/>
</dbReference>
<dbReference type="AlphaFoldDB" id="A0A098M9L0"/>
<gene>
    <name evidence="5" type="ORF">PWYN_04655</name>
</gene>
<dbReference type="SUPFAM" id="SSF51215">
    <property type="entry name" value="Regulatory protein AraC"/>
    <property type="match status" value="1"/>
</dbReference>
<reference evidence="5 6" key="1">
    <citation type="submission" date="2014-08" db="EMBL/GenBank/DDBJ databases">
        <authorList>
            <person name="den Bakker H.C."/>
        </authorList>
    </citation>
    <scope>NUCLEOTIDE SEQUENCE [LARGE SCALE GENOMIC DNA]</scope>
    <source>
        <strain evidence="5 6">DSM 18334</strain>
    </source>
</reference>
<dbReference type="STRING" id="268407.PWYN_04655"/>
<keyword evidence="2" id="KW-0238">DNA-binding</keyword>
<keyword evidence="6" id="KW-1185">Reference proteome</keyword>
<dbReference type="InterPro" id="IPR037923">
    <property type="entry name" value="HTH-like"/>
</dbReference>
<evidence type="ECO:0000256" key="3">
    <source>
        <dbReference type="ARBA" id="ARBA00023163"/>
    </source>
</evidence>
<dbReference type="SMART" id="SM00342">
    <property type="entry name" value="HTH_ARAC"/>
    <property type="match status" value="1"/>
</dbReference>
<protein>
    <recommendedName>
        <fullName evidence="4">HTH araC/xylS-type domain-containing protein</fullName>
    </recommendedName>
</protein>
<dbReference type="Proteomes" id="UP000029734">
    <property type="component" value="Unassembled WGS sequence"/>
</dbReference>
<dbReference type="SUPFAM" id="SSF46689">
    <property type="entry name" value="Homeodomain-like"/>
    <property type="match status" value="2"/>
</dbReference>
<dbReference type="eggNOG" id="COG2169">
    <property type="taxonomic scope" value="Bacteria"/>
</dbReference>
<evidence type="ECO:0000313" key="6">
    <source>
        <dbReference type="Proteomes" id="UP000029734"/>
    </source>
</evidence>
<dbReference type="InterPro" id="IPR014710">
    <property type="entry name" value="RmlC-like_jellyroll"/>
</dbReference>
<dbReference type="PANTHER" id="PTHR43280">
    <property type="entry name" value="ARAC-FAMILY TRANSCRIPTIONAL REGULATOR"/>
    <property type="match status" value="1"/>
</dbReference>
<keyword evidence="3" id="KW-0804">Transcription</keyword>
<dbReference type="InterPro" id="IPR009057">
    <property type="entry name" value="Homeodomain-like_sf"/>
</dbReference>
<dbReference type="PROSITE" id="PS01124">
    <property type="entry name" value="HTH_ARAC_FAMILY_2"/>
    <property type="match status" value="1"/>
</dbReference>
<name>A0A098M9L0_9BACL</name>
<dbReference type="Gene3D" id="2.60.120.10">
    <property type="entry name" value="Jelly Rolls"/>
    <property type="match status" value="1"/>
</dbReference>
<dbReference type="PANTHER" id="PTHR43280:SF2">
    <property type="entry name" value="HTH-TYPE TRANSCRIPTIONAL REGULATOR EXSA"/>
    <property type="match status" value="1"/>
</dbReference>
<evidence type="ECO:0000313" key="5">
    <source>
        <dbReference type="EMBL" id="KGE18738.1"/>
    </source>
</evidence>
<keyword evidence="1" id="KW-0805">Transcription regulation</keyword>
<dbReference type="RefSeq" id="WP_036648958.1">
    <property type="nucleotide sequence ID" value="NZ_JQCR01000002.1"/>
</dbReference>
<organism evidence="5 6">
    <name type="scientific">Paenibacillus wynnii</name>
    <dbReference type="NCBI Taxonomy" id="268407"/>
    <lineage>
        <taxon>Bacteria</taxon>
        <taxon>Bacillati</taxon>
        <taxon>Bacillota</taxon>
        <taxon>Bacilli</taxon>
        <taxon>Bacillales</taxon>
        <taxon>Paenibacillaceae</taxon>
        <taxon>Paenibacillus</taxon>
    </lineage>
</organism>
<dbReference type="GO" id="GO:0003700">
    <property type="term" value="F:DNA-binding transcription factor activity"/>
    <property type="evidence" value="ECO:0007669"/>
    <property type="project" value="InterPro"/>
</dbReference>
<reference evidence="5 6" key="2">
    <citation type="submission" date="2014-10" db="EMBL/GenBank/DDBJ databases">
        <title>Comparative genomics of the Paenibacillus odorifer group.</title>
        <authorList>
            <person name="Tsai Y.-C."/>
            <person name="Martin N."/>
            <person name="Korlach J."/>
            <person name="Wiedmann M."/>
        </authorList>
    </citation>
    <scope>NUCLEOTIDE SEQUENCE [LARGE SCALE GENOMIC DNA]</scope>
    <source>
        <strain evidence="5 6">DSM 18334</strain>
    </source>
</reference>
<dbReference type="EMBL" id="JQCR01000002">
    <property type="protein sequence ID" value="KGE18738.1"/>
    <property type="molecule type" value="Genomic_DNA"/>
</dbReference>
<sequence length="281" mass="32656">MRIIKEHIKLDATFPFKIEHSVIEPFQSETPTYHYHECIEISYVKQGRGCYVVNGKKHMMESGDVILFNSMEPHYWEVFPPENMIQPVIVFSPSLIWSGENNMFDYQYLSIFSENSTNFSNKLPRGHSGTIAIFNLLLEITEEYENKQSGYRLMLKAKLLQLISILVRSFQDESKAIEDLHIKQGQLERLNSTIEFINANYIRDLRLAEAASKACMSISYFSTFFSKTLGLSFKEYLIRLRVNHAMEMLNTTNKPITEIALESGFNNLSNYYKALKKYSSM</sequence>
<evidence type="ECO:0000256" key="2">
    <source>
        <dbReference type="ARBA" id="ARBA00023125"/>
    </source>
</evidence>
<dbReference type="OrthoDB" id="182534at2"/>
<dbReference type="Gene3D" id="1.10.10.60">
    <property type="entry name" value="Homeodomain-like"/>
    <property type="match status" value="2"/>
</dbReference>
<dbReference type="GO" id="GO:0043565">
    <property type="term" value="F:sequence-specific DNA binding"/>
    <property type="evidence" value="ECO:0007669"/>
    <property type="project" value="InterPro"/>
</dbReference>
<dbReference type="Pfam" id="PF02311">
    <property type="entry name" value="AraC_binding"/>
    <property type="match status" value="1"/>
</dbReference>